<organism evidence="2 3">
    <name type="scientific">Striga asiatica</name>
    <name type="common">Asiatic witchweed</name>
    <name type="synonym">Buchnera asiatica</name>
    <dbReference type="NCBI Taxonomy" id="4170"/>
    <lineage>
        <taxon>Eukaryota</taxon>
        <taxon>Viridiplantae</taxon>
        <taxon>Streptophyta</taxon>
        <taxon>Embryophyta</taxon>
        <taxon>Tracheophyta</taxon>
        <taxon>Spermatophyta</taxon>
        <taxon>Magnoliopsida</taxon>
        <taxon>eudicotyledons</taxon>
        <taxon>Gunneridae</taxon>
        <taxon>Pentapetalae</taxon>
        <taxon>asterids</taxon>
        <taxon>lamiids</taxon>
        <taxon>Lamiales</taxon>
        <taxon>Orobanchaceae</taxon>
        <taxon>Buchnereae</taxon>
        <taxon>Striga</taxon>
    </lineage>
</organism>
<keyword evidence="2" id="KW-0808">Transferase</keyword>
<dbReference type="GO" id="GO:0004672">
    <property type="term" value="F:protein kinase activity"/>
    <property type="evidence" value="ECO:0007669"/>
    <property type="project" value="InterPro"/>
</dbReference>
<keyword evidence="2" id="KW-0675">Receptor</keyword>
<comment type="caution">
    <text evidence="2">The sequence shown here is derived from an EMBL/GenBank/DDBJ whole genome shotgun (WGS) entry which is preliminary data.</text>
</comment>
<evidence type="ECO:0000259" key="1">
    <source>
        <dbReference type="Pfam" id="PF07714"/>
    </source>
</evidence>
<accession>A0A5A7PW00</accession>
<dbReference type="OrthoDB" id="1428502at2759"/>
<dbReference type="InterPro" id="IPR011009">
    <property type="entry name" value="Kinase-like_dom_sf"/>
</dbReference>
<dbReference type="PANTHER" id="PTHR48055">
    <property type="entry name" value="LEUCINE-RICH REPEAT RECEPTOR PROTEIN KINASE EMS1"/>
    <property type="match status" value="1"/>
</dbReference>
<dbReference type="InterPro" id="IPR051564">
    <property type="entry name" value="LRR_receptor-like_kinase"/>
</dbReference>
<keyword evidence="3" id="KW-1185">Reference proteome</keyword>
<dbReference type="Proteomes" id="UP000325081">
    <property type="component" value="Unassembled WGS sequence"/>
</dbReference>
<gene>
    <name evidence="2" type="ORF">STAS_13440</name>
</gene>
<dbReference type="InterPro" id="IPR001245">
    <property type="entry name" value="Ser-Thr/Tyr_kinase_cat_dom"/>
</dbReference>
<dbReference type="AlphaFoldDB" id="A0A5A7PW00"/>
<dbReference type="SUPFAM" id="SSF56112">
    <property type="entry name" value="Protein kinase-like (PK-like)"/>
    <property type="match status" value="1"/>
</dbReference>
<protein>
    <submittedName>
        <fullName evidence="2">Leucine-rich receptor-like protein kinase family protein</fullName>
    </submittedName>
</protein>
<evidence type="ECO:0000313" key="2">
    <source>
        <dbReference type="EMBL" id="GER37049.1"/>
    </source>
</evidence>
<dbReference type="PANTHER" id="PTHR48055:SF31">
    <property type="entry name" value="RECEPTOR-LIKE PROTEIN KINASE 2"/>
    <property type="match status" value="1"/>
</dbReference>
<keyword evidence="2" id="KW-0418">Kinase</keyword>
<dbReference type="Pfam" id="PF07714">
    <property type="entry name" value="PK_Tyr_Ser-Thr"/>
    <property type="match status" value="1"/>
</dbReference>
<evidence type="ECO:0000313" key="3">
    <source>
        <dbReference type="Proteomes" id="UP000325081"/>
    </source>
</evidence>
<proteinExistence type="predicted"/>
<dbReference type="EMBL" id="BKCP01005283">
    <property type="protein sequence ID" value="GER37049.1"/>
    <property type="molecule type" value="Genomic_DNA"/>
</dbReference>
<dbReference type="Gene3D" id="1.10.510.10">
    <property type="entry name" value="Transferase(Phosphotransferase) domain 1"/>
    <property type="match status" value="1"/>
</dbReference>
<feature type="non-terminal residue" evidence="2">
    <location>
        <position position="183"/>
    </location>
</feature>
<feature type="domain" description="Serine-threonine/tyrosine-protein kinase catalytic" evidence="1">
    <location>
        <begin position="106"/>
        <end position="155"/>
    </location>
</feature>
<dbReference type="GO" id="GO:0016020">
    <property type="term" value="C:membrane"/>
    <property type="evidence" value="ECO:0007669"/>
    <property type="project" value="TreeGrafter"/>
</dbReference>
<reference evidence="3" key="1">
    <citation type="journal article" date="2019" name="Curr. Biol.">
        <title>Genome Sequence of Striga asiatica Provides Insight into the Evolution of Plant Parasitism.</title>
        <authorList>
            <person name="Yoshida S."/>
            <person name="Kim S."/>
            <person name="Wafula E.K."/>
            <person name="Tanskanen J."/>
            <person name="Kim Y.M."/>
            <person name="Honaas L."/>
            <person name="Yang Z."/>
            <person name="Spallek T."/>
            <person name="Conn C.E."/>
            <person name="Ichihashi Y."/>
            <person name="Cheong K."/>
            <person name="Cui S."/>
            <person name="Der J.P."/>
            <person name="Gundlach H."/>
            <person name="Jiao Y."/>
            <person name="Hori C."/>
            <person name="Ishida J.K."/>
            <person name="Kasahara H."/>
            <person name="Kiba T."/>
            <person name="Kim M.S."/>
            <person name="Koo N."/>
            <person name="Laohavisit A."/>
            <person name="Lee Y.H."/>
            <person name="Lumba S."/>
            <person name="McCourt P."/>
            <person name="Mortimer J.C."/>
            <person name="Mutuku J.M."/>
            <person name="Nomura T."/>
            <person name="Sasaki-Sekimoto Y."/>
            <person name="Seto Y."/>
            <person name="Wang Y."/>
            <person name="Wakatake T."/>
            <person name="Sakakibara H."/>
            <person name="Demura T."/>
            <person name="Yamaguchi S."/>
            <person name="Yoneyama K."/>
            <person name="Manabe R.I."/>
            <person name="Nelson D.C."/>
            <person name="Schulman A.H."/>
            <person name="Timko M.P."/>
            <person name="dePamphilis C.W."/>
            <person name="Choi D."/>
            <person name="Shirasu K."/>
        </authorList>
    </citation>
    <scope>NUCLEOTIDE SEQUENCE [LARGE SCALE GENOMIC DNA]</scope>
    <source>
        <strain evidence="3">cv. UVA1</strain>
    </source>
</reference>
<name>A0A5A7PW00_STRAF</name>
<sequence length="183" mass="20926">MIFRGSKRNLDFRRASPATATRPWIFRGSEENENFTCPSQSDFWCHNEGPQGVFLLGDLPEIMLSGGELGTMWKKKVAIEIGWEWHWLSFDELWDIYLVDDGDFARSSTGVAGSYGYIAPEYGYMMKITEKSDVYSYGVVVLEVLTDDRPTMKDIAAMLKDNKSYHLIHKIGWLTISVPGRRP</sequence>